<name>A0A4C1Z5I4_EUMVA</name>
<dbReference type="InterPro" id="IPR036865">
    <property type="entry name" value="CRAL-TRIO_dom_sf"/>
</dbReference>
<sequence>MQKILSLLKQFTKPKVLDRIMIVDTLDELHKYIDKDYLPKDYGGTQKSISELSEMLQTEFCKEEMKIFFNETANQKSDEDKRLGEKTVDPFAGSFRQLQLD</sequence>
<evidence type="ECO:0000313" key="3">
    <source>
        <dbReference type="Proteomes" id="UP000299102"/>
    </source>
</evidence>
<dbReference type="OrthoDB" id="7110615at2759"/>
<dbReference type="STRING" id="151549.A0A4C1Z5I4"/>
<dbReference type="PROSITE" id="PS50191">
    <property type="entry name" value="CRAL_TRIO"/>
    <property type="match status" value="1"/>
</dbReference>
<keyword evidence="3" id="KW-1185">Reference proteome</keyword>
<proteinExistence type="predicted"/>
<dbReference type="InterPro" id="IPR001251">
    <property type="entry name" value="CRAL-TRIO_dom"/>
</dbReference>
<dbReference type="GO" id="GO:0016020">
    <property type="term" value="C:membrane"/>
    <property type="evidence" value="ECO:0007669"/>
    <property type="project" value="TreeGrafter"/>
</dbReference>
<dbReference type="AlphaFoldDB" id="A0A4C1Z5I4"/>
<dbReference type="EMBL" id="BGZK01001552">
    <property type="protein sequence ID" value="GBP82179.1"/>
    <property type="molecule type" value="Genomic_DNA"/>
</dbReference>
<dbReference type="Proteomes" id="UP000299102">
    <property type="component" value="Unassembled WGS sequence"/>
</dbReference>
<comment type="caution">
    <text evidence="2">The sequence shown here is derived from an EMBL/GenBank/DDBJ whole genome shotgun (WGS) entry which is preliminary data.</text>
</comment>
<dbReference type="Pfam" id="PF00650">
    <property type="entry name" value="CRAL_TRIO"/>
    <property type="match status" value="1"/>
</dbReference>
<organism evidence="2 3">
    <name type="scientific">Eumeta variegata</name>
    <name type="common">Bagworm moth</name>
    <name type="synonym">Eumeta japonica</name>
    <dbReference type="NCBI Taxonomy" id="151549"/>
    <lineage>
        <taxon>Eukaryota</taxon>
        <taxon>Metazoa</taxon>
        <taxon>Ecdysozoa</taxon>
        <taxon>Arthropoda</taxon>
        <taxon>Hexapoda</taxon>
        <taxon>Insecta</taxon>
        <taxon>Pterygota</taxon>
        <taxon>Neoptera</taxon>
        <taxon>Endopterygota</taxon>
        <taxon>Lepidoptera</taxon>
        <taxon>Glossata</taxon>
        <taxon>Ditrysia</taxon>
        <taxon>Tineoidea</taxon>
        <taxon>Psychidae</taxon>
        <taxon>Oiketicinae</taxon>
        <taxon>Eumeta</taxon>
    </lineage>
</organism>
<dbReference type="SUPFAM" id="SSF52087">
    <property type="entry name" value="CRAL/TRIO domain"/>
    <property type="match status" value="1"/>
</dbReference>
<dbReference type="PANTHER" id="PTHR10174">
    <property type="entry name" value="ALPHA-TOCOPHEROL TRANSFER PROTEIN-RELATED"/>
    <property type="match status" value="1"/>
</dbReference>
<protein>
    <recommendedName>
        <fullName evidence="1">CRAL-TRIO domain-containing protein</fullName>
    </recommendedName>
</protein>
<gene>
    <name evidence="2" type="ORF">EVAR_60289_1</name>
</gene>
<dbReference type="PANTHER" id="PTHR10174:SF222">
    <property type="entry name" value="GH10083P-RELATED"/>
    <property type="match status" value="1"/>
</dbReference>
<reference evidence="2 3" key="1">
    <citation type="journal article" date="2019" name="Commun. Biol.">
        <title>The bagworm genome reveals a unique fibroin gene that provides high tensile strength.</title>
        <authorList>
            <person name="Kono N."/>
            <person name="Nakamura H."/>
            <person name="Ohtoshi R."/>
            <person name="Tomita M."/>
            <person name="Numata K."/>
            <person name="Arakawa K."/>
        </authorList>
    </citation>
    <scope>NUCLEOTIDE SEQUENCE [LARGE SCALE GENOMIC DNA]</scope>
</reference>
<evidence type="ECO:0000259" key="1">
    <source>
        <dbReference type="PROSITE" id="PS50191"/>
    </source>
</evidence>
<dbReference type="GO" id="GO:1902936">
    <property type="term" value="F:phosphatidylinositol bisphosphate binding"/>
    <property type="evidence" value="ECO:0007669"/>
    <property type="project" value="TreeGrafter"/>
</dbReference>
<accession>A0A4C1Z5I4</accession>
<dbReference type="Gene3D" id="3.40.525.10">
    <property type="entry name" value="CRAL-TRIO lipid binding domain"/>
    <property type="match status" value="1"/>
</dbReference>
<evidence type="ECO:0000313" key="2">
    <source>
        <dbReference type="EMBL" id="GBP82179.1"/>
    </source>
</evidence>
<feature type="domain" description="CRAL-TRIO" evidence="1">
    <location>
        <begin position="1"/>
        <end position="50"/>
    </location>
</feature>